<organism evidence="1 2">
    <name type="scientific">Protopolystoma xenopodis</name>
    <dbReference type="NCBI Taxonomy" id="117903"/>
    <lineage>
        <taxon>Eukaryota</taxon>
        <taxon>Metazoa</taxon>
        <taxon>Spiralia</taxon>
        <taxon>Lophotrochozoa</taxon>
        <taxon>Platyhelminthes</taxon>
        <taxon>Monogenea</taxon>
        <taxon>Polyopisthocotylea</taxon>
        <taxon>Polystomatidea</taxon>
        <taxon>Polystomatidae</taxon>
        <taxon>Protopolystoma</taxon>
    </lineage>
</organism>
<accession>A0A448WW83</accession>
<dbReference type="AlphaFoldDB" id="A0A448WW83"/>
<dbReference type="GO" id="GO:0051307">
    <property type="term" value="P:meiotic chromosome separation"/>
    <property type="evidence" value="ECO:0007669"/>
    <property type="project" value="TreeGrafter"/>
</dbReference>
<dbReference type="GO" id="GO:0072686">
    <property type="term" value="C:mitotic spindle"/>
    <property type="evidence" value="ECO:0007669"/>
    <property type="project" value="TreeGrafter"/>
</dbReference>
<dbReference type="GO" id="GO:0005737">
    <property type="term" value="C:cytoplasm"/>
    <property type="evidence" value="ECO:0007669"/>
    <property type="project" value="TreeGrafter"/>
</dbReference>
<reference evidence="1" key="1">
    <citation type="submission" date="2018-11" db="EMBL/GenBank/DDBJ databases">
        <authorList>
            <consortium name="Pathogen Informatics"/>
        </authorList>
    </citation>
    <scope>NUCLEOTIDE SEQUENCE</scope>
</reference>
<protein>
    <recommendedName>
        <fullName evidence="3">Separase</fullName>
    </recommendedName>
</protein>
<evidence type="ECO:0008006" key="3">
    <source>
        <dbReference type="Google" id="ProtNLM"/>
    </source>
</evidence>
<evidence type="ECO:0000313" key="2">
    <source>
        <dbReference type="Proteomes" id="UP000784294"/>
    </source>
</evidence>
<dbReference type="GO" id="GO:0005634">
    <property type="term" value="C:nucleus"/>
    <property type="evidence" value="ECO:0007669"/>
    <property type="project" value="InterPro"/>
</dbReference>
<gene>
    <name evidence="1" type="ORF">PXEA_LOCUS15186</name>
</gene>
<dbReference type="Proteomes" id="UP000784294">
    <property type="component" value="Unassembled WGS sequence"/>
</dbReference>
<sequence>MHAFNQGLGARAAALIFGCSSGRPRWEGRHEPYTSTFNHLFAGCPFVLGLLWDVTDKDMDRFTVRFITHWLCTKINTSEPYSAELRETTKVSQNPAFSSNRTIGSCIFRALSACKLPNLIGKSVIVYGLPVYPSPNGLLMHPKLHA</sequence>
<dbReference type="PANTHER" id="PTHR12792">
    <property type="entry name" value="EXTRA SPINDLE POLES 1-RELATED"/>
    <property type="match status" value="1"/>
</dbReference>
<dbReference type="GO" id="GO:0006508">
    <property type="term" value="P:proteolysis"/>
    <property type="evidence" value="ECO:0007669"/>
    <property type="project" value="InterPro"/>
</dbReference>
<dbReference type="OrthoDB" id="10255632at2759"/>
<comment type="caution">
    <text evidence="1">The sequence shown here is derived from an EMBL/GenBank/DDBJ whole genome shotgun (WGS) entry which is preliminary data.</text>
</comment>
<dbReference type="EMBL" id="CAAALY010052889">
    <property type="protein sequence ID" value="VEL21746.1"/>
    <property type="molecule type" value="Genomic_DNA"/>
</dbReference>
<keyword evidence="2" id="KW-1185">Reference proteome</keyword>
<dbReference type="PANTHER" id="PTHR12792:SF0">
    <property type="entry name" value="SEPARIN"/>
    <property type="match status" value="1"/>
</dbReference>
<evidence type="ECO:0000313" key="1">
    <source>
        <dbReference type="EMBL" id="VEL21746.1"/>
    </source>
</evidence>
<dbReference type="GO" id="GO:0004197">
    <property type="term" value="F:cysteine-type endopeptidase activity"/>
    <property type="evidence" value="ECO:0007669"/>
    <property type="project" value="InterPro"/>
</dbReference>
<proteinExistence type="predicted"/>
<name>A0A448WW83_9PLAT</name>
<dbReference type="InterPro" id="IPR005314">
    <property type="entry name" value="Peptidase_C50"/>
</dbReference>
<dbReference type="Pfam" id="PF03568">
    <property type="entry name" value="Separin_C"/>
    <property type="match status" value="1"/>
</dbReference>